<feature type="domain" description="CRM" evidence="3">
    <location>
        <begin position="1"/>
        <end position="82"/>
    </location>
</feature>
<dbReference type="eggNOG" id="arCOG01346">
    <property type="taxonomic scope" value="Archaea"/>
</dbReference>
<dbReference type="STRING" id="323259.Mhun_3014"/>
<sequence length="82" mass="9385">MEKKRSDSGFHDLKPTIWIGKQGMSDTILDEIQNQIKVRKVIKVKWLSSVEIDPESVAAQSRTKLLQVRGRTMVLGDSKLYQ</sequence>
<name>Q2FTK1_METHJ</name>
<dbReference type="PROSITE" id="PS51295">
    <property type="entry name" value="CRM"/>
    <property type="match status" value="1"/>
</dbReference>
<dbReference type="SMART" id="SM01103">
    <property type="entry name" value="CRS1_YhbY"/>
    <property type="match status" value="1"/>
</dbReference>
<dbReference type="InterPro" id="IPR001890">
    <property type="entry name" value="RNA-binding_CRM"/>
</dbReference>
<proteinExistence type="predicted"/>
<dbReference type="Pfam" id="PF01985">
    <property type="entry name" value="CRS1_YhbY"/>
    <property type="match status" value="1"/>
</dbReference>
<evidence type="ECO:0000313" key="5">
    <source>
        <dbReference type="Proteomes" id="UP000001941"/>
    </source>
</evidence>
<dbReference type="HOGENOM" id="CLU_095994_5_3_2"/>
<dbReference type="GO" id="GO:0003723">
    <property type="term" value="F:RNA binding"/>
    <property type="evidence" value="ECO:0007669"/>
    <property type="project" value="UniProtKB-UniRule"/>
</dbReference>
<reference evidence="5" key="1">
    <citation type="journal article" date="2016" name="Stand. Genomic Sci.">
        <title>Complete genome sequence of Methanospirillum hungatei type strain JF1.</title>
        <authorList>
            <person name="Gunsalus R.P."/>
            <person name="Cook L.E."/>
            <person name="Crable B."/>
            <person name="Rohlin L."/>
            <person name="McDonald E."/>
            <person name="Mouttaki H."/>
            <person name="Sieber J.R."/>
            <person name="Poweleit N."/>
            <person name="Zhou H."/>
            <person name="Lapidus A.L."/>
            <person name="Daligault H.E."/>
            <person name="Land M."/>
            <person name="Gilna P."/>
            <person name="Ivanova N."/>
            <person name="Kyrpides N."/>
            <person name="Culley D.E."/>
            <person name="McInerney M.J."/>
        </authorList>
    </citation>
    <scope>NUCLEOTIDE SEQUENCE [LARGE SCALE GENOMIC DNA]</scope>
    <source>
        <strain evidence="5">ATCC 27890 / DSM 864 / NBRC 100397 / JF-1</strain>
    </source>
</reference>
<dbReference type="InParanoid" id="Q2FTK1"/>
<evidence type="ECO:0000256" key="2">
    <source>
        <dbReference type="PROSITE-ProRule" id="PRU00626"/>
    </source>
</evidence>
<dbReference type="AlphaFoldDB" id="Q2FTK1"/>
<dbReference type="GO" id="GO:0005840">
    <property type="term" value="C:ribosome"/>
    <property type="evidence" value="ECO:0007669"/>
    <property type="project" value="UniProtKB-KW"/>
</dbReference>
<organism evidence="4 5">
    <name type="scientific">Methanospirillum hungatei JF-1 (strain ATCC 27890 / DSM 864 / NBRC 100397 / JF-1)</name>
    <dbReference type="NCBI Taxonomy" id="323259"/>
    <lineage>
        <taxon>Archaea</taxon>
        <taxon>Methanobacteriati</taxon>
        <taxon>Methanobacteriota</taxon>
        <taxon>Stenosarchaea group</taxon>
        <taxon>Methanomicrobia</taxon>
        <taxon>Methanomicrobiales</taxon>
        <taxon>Methanospirillaceae</taxon>
        <taxon>Methanospirillum</taxon>
    </lineage>
</organism>
<keyword evidence="5" id="KW-1185">Reference proteome</keyword>
<dbReference type="GeneID" id="3922836"/>
<dbReference type="SUPFAM" id="SSF75471">
    <property type="entry name" value="YhbY-like"/>
    <property type="match status" value="1"/>
</dbReference>
<keyword evidence="4" id="KW-0689">Ribosomal protein</keyword>
<dbReference type="EnsemblBacteria" id="ABD42701">
    <property type="protein sequence ID" value="ABD42701"/>
    <property type="gene ID" value="Mhun_3014"/>
</dbReference>
<keyword evidence="4" id="KW-0687">Ribonucleoprotein</keyword>
<dbReference type="RefSeq" id="WP_011449952.1">
    <property type="nucleotide sequence ID" value="NC_007796.1"/>
</dbReference>
<dbReference type="Gene3D" id="3.30.110.60">
    <property type="entry name" value="YhbY-like"/>
    <property type="match status" value="1"/>
</dbReference>
<gene>
    <name evidence="4" type="ordered locus">Mhun_3014</name>
</gene>
<dbReference type="InterPro" id="IPR051925">
    <property type="entry name" value="RNA-binding_domain"/>
</dbReference>
<dbReference type="PANTHER" id="PTHR40065:SF3">
    <property type="entry name" value="RNA-BINDING PROTEIN YHBY"/>
    <property type="match status" value="1"/>
</dbReference>
<dbReference type="Proteomes" id="UP000001941">
    <property type="component" value="Chromosome"/>
</dbReference>
<dbReference type="KEGG" id="mhu:Mhun_3014"/>
<dbReference type="EMBL" id="CP000254">
    <property type="protein sequence ID" value="ABD42701.1"/>
    <property type="molecule type" value="Genomic_DNA"/>
</dbReference>
<evidence type="ECO:0000259" key="3">
    <source>
        <dbReference type="PROSITE" id="PS51295"/>
    </source>
</evidence>
<protein>
    <submittedName>
        <fullName evidence="4">RNA-binding protein containing KH domain possibly ribosomal protein-like protein</fullName>
    </submittedName>
</protein>
<evidence type="ECO:0000256" key="1">
    <source>
        <dbReference type="ARBA" id="ARBA00022884"/>
    </source>
</evidence>
<accession>Q2FTK1</accession>
<keyword evidence="1 2" id="KW-0694">RNA-binding</keyword>
<dbReference type="PANTHER" id="PTHR40065">
    <property type="entry name" value="RNA-BINDING PROTEIN YHBY"/>
    <property type="match status" value="1"/>
</dbReference>
<dbReference type="InterPro" id="IPR035920">
    <property type="entry name" value="YhbY-like_sf"/>
</dbReference>
<evidence type="ECO:0000313" key="4">
    <source>
        <dbReference type="EMBL" id="ABD42701.1"/>
    </source>
</evidence>
<dbReference type="OrthoDB" id="30785at2157"/>